<dbReference type="InterPro" id="IPR004101">
    <property type="entry name" value="Mur_ligase_C"/>
</dbReference>
<dbReference type="Gene3D" id="3.90.190.20">
    <property type="entry name" value="Mur ligase, C-terminal domain"/>
    <property type="match status" value="1"/>
</dbReference>
<dbReference type="GO" id="GO:0008766">
    <property type="term" value="F:UDP-N-acetylmuramoylalanyl-D-glutamyl-2,6-diaminopimelate-D-alanyl-D-alanine ligase activity"/>
    <property type="evidence" value="ECO:0007669"/>
    <property type="project" value="RHEA"/>
</dbReference>
<dbReference type="InterPro" id="IPR051046">
    <property type="entry name" value="MurCDEF_CellWall_CoF430Synth"/>
</dbReference>
<dbReference type="GO" id="GO:0009252">
    <property type="term" value="P:peptidoglycan biosynthetic process"/>
    <property type="evidence" value="ECO:0007669"/>
    <property type="project" value="UniProtKB-UniPathway"/>
</dbReference>
<dbReference type="NCBIfam" id="TIGR01143">
    <property type="entry name" value="murF"/>
    <property type="match status" value="1"/>
</dbReference>
<keyword evidence="3" id="KW-0547">Nucleotide-binding</keyword>
<evidence type="ECO:0000256" key="4">
    <source>
        <dbReference type="ARBA" id="ARBA00022840"/>
    </source>
</evidence>
<dbReference type="UniPathway" id="UPA00219"/>
<dbReference type="PANTHER" id="PTHR43024">
    <property type="entry name" value="UDP-N-ACETYLMURAMOYL-TRIPEPTIDE--D-ALANYL-D-ALANINE LIGASE"/>
    <property type="match status" value="1"/>
</dbReference>
<keyword evidence="6" id="KW-0573">Peptidoglycan synthesis</keyword>
<feature type="domain" description="Mur ligase C-terminal" evidence="7">
    <location>
        <begin position="242"/>
        <end position="359"/>
    </location>
</feature>
<dbReference type="InterPro" id="IPR036565">
    <property type="entry name" value="Mur-like_cat_sf"/>
</dbReference>
<dbReference type="AlphaFoldDB" id="A0A0G0K7J9"/>
<feature type="domain" description="Mur ligase central" evidence="8">
    <location>
        <begin position="35"/>
        <end position="220"/>
    </location>
</feature>
<gene>
    <name evidence="9" type="ORF">US96_C0008G0004</name>
</gene>
<evidence type="ECO:0000313" key="10">
    <source>
        <dbReference type="Proteomes" id="UP000034181"/>
    </source>
</evidence>
<keyword evidence="4" id="KW-0067">ATP-binding</keyword>
<dbReference type="SUPFAM" id="SSF53623">
    <property type="entry name" value="MurD-like peptide ligases, catalytic domain"/>
    <property type="match status" value="1"/>
</dbReference>
<evidence type="ECO:0000256" key="3">
    <source>
        <dbReference type="ARBA" id="ARBA00022741"/>
    </source>
</evidence>
<dbReference type="EMBL" id="LBUZ01000008">
    <property type="protein sequence ID" value="KKQ75618.1"/>
    <property type="molecule type" value="Genomic_DNA"/>
</dbReference>
<comment type="function">
    <text evidence="6">Involved in cell wall formation. Catalyzes the final step in the synthesis of UDP-N-acetylmuramoyl-pentapeptide, the precursor of murein.</text>
</comment>
<evidence type="ECO:0000256" key="1">
    <source>
        <dbReference type="ARBA" id="ARBA00022598"/>
    </source>
</evidence>
<keyword evidence="2 6" id="KW-0132">Cell division</keyword>
<dbReference type="EC" id="6.3.2.10" evidence="6"/>
<comment type="subcellular location">
    <subcellularLocation>
        <location evidence="6">Cytoplasm</location>
    </subcellularLocation>
</comment>
<evidence type="ECO:0000256" key="2">
    <source>
        <dbReference type="ARBA" id="ARBA00022618"/>
    </source>
</evidence>
<dbReference type="PANTHER" id="PTHR43024:SF1">
    <property type="entry name" value="UDP-N-ACETYLMURAMOYL-TRIPEPTIDE--D-ALANYL-D-ALANINE LIGASE"/>
    <property type="match status" value="1"/>
</dbReference>
<dbReference type="Pfam" id="PF08245">
    <property type="entry name" value="Mur_ligase_M"/>
    <property type="match status" value="1"/>
</dbReference>
<keyword evidence="6" id="KW-0133">Cell shape</keyword>
<comment type="catalytic activity">
    <reaction evidence="6">
        <text>D-alanyl-D-alanine + UDP-N-acetyl-alpha-D-muramoyl-L-alanyl-gamma-D-glutamyl-meso-2,6-diaminopimelate + ATP = UDP-N-acetyl-alpha-D-muramoyl-L-alanyl-gamma-D-glutamyl-meso-2,6-diaminopimeloyl-D-alanyl-D-alanine + ADP + phosphate + H(+)</text>
        <dbReference type="Rhea" id="RHEA:28374"/>
        <dbReference type="ChEBI" id="CHEBI:15378"/>
        <dbReference type="ChEBI" id="CHEBI:30616"/>
        <dbReference type="ChEBI" id="CHEBI:43474"/>
        <dbReference type="ChEBI" id="CHEBI:57822"/>
        <dbReference type="ChEBI" id="CHEBI:61386"/>
        <dbReference type="ChEBI" id="CHEBI:83905"/>
        <dbReference type="ChEBI" id="CHEBI:456216"/>
        <dbReference type="EC" id="6.3.2.10"/>
    </reaction>
</comment>
<comment type="caution">
    <text evidence="9">The sequence shown here is derived from an EMBL/GenBank/DDBJ whole genome shotgun (WGS) entry which is preliminary data.</text>
</comment>
<dbReference type="Proteomes" id="UP000034181">
    <property type="component" value="Unassembled WGS sequence"/>
</dbReference>
<dbReference type="InterPro" id="IPR036615">
    <property type="entry name" value="Mur_ligase_C_dom_sf"/>
</dbReference>
<evidence type="ECO:0000313" key="9">
    <source>
        <dbReference type="EMBL" id="KKQ75618.1"/>
    </source>
</evidence>
<dbReference type="GO" id="GO:0047480">
    <property type="term" value="F:UDP-N-acetylmuramoyl-tripeptide-D-alanyl-D-alanine ligase activity"/>
    <property type="evidence" value="ECO:0007669"/>
    <property type="project" value="UniProtKB-EC"/>
</dbReference>
<dbReference type="GO" id="GO:0005524">
    <property type="term" value="F:ATP binding"/>
    <property type="evidence" value="ECO:0007669"/>
    <property type="project" value="UniProtKB-KW"/>
</dbReference>
<dbReference type="GO" id="GO:0051301">
    <property type="term" value="P:cell division"/>
    <property type="evidence" value="ECO:0007669"/>
    <property type="project" value="UniProtKB-KW"/>
</dbReference>
<dbReference type="InterPro" id="IPR005863">
    <property type="entry name" value="UDP-N-AcMur_synth"/>
</dbReference>
<dbReference type="PATRIC" id="fig|1618569.3.peg.239"/>
<proteinExistence type="predicted"/>
<dbReference type="InterPro" id="IPR013221">
    <property type="entry name" value="Mur_ligase_cen"/>
</dbReference>
<dbReference type="GO" id="GO:0005737">
    <property type="term" value="C:cytoplasm"/>
    <property type="evidence" value="ECO:0007669"/>
    <property type="project" value="UniProtKB-SubCell"/>
</dbReference>
<dbReference type="SUPFAM" id="SSF53244">
    <property type="entry name" value="MurD-like peptide ligases, peptide-binding domain"/>
    <property type="match status" value="1"/>
</dbReference>
<sequence length="372" mass="42094">MHFFKKYIYHPVKNLVAKYYLHLLQKLFGLKVIAITGSAGKTTTKEMISSILKLQGKVISSFANIDPVYNIPTTILKCRPDTKFLVLEMGVEFPGELDFYLWLAHPNIAVITNVYPTHLLFFKSVEGVYKEKSKIIRRLDSDGFAILPAESEFYRKLVSLNKAKDISFGKNGFVNSQNLKINKDFKSEFILYIGKENIKVTLSVIGEQFVHNALSAAAAAHALGISIINVKKGLESFSPAEHRMKVIKHKSGAIIIDDAYNNNPEAAKEAIKVFSQIAKSNKKIIVFGDMLELGPDEDKYHQEIAKLISKLSIDKFIGVGKATQKMKITKEWFERPEDVYKSLRPMLKKNTYVLVKGSRSIGLEKLIERLYN</sequence>
<evidence type="ECO:0000256" key="5">
    <source>
        <dbReference type="ARBA" id="ARBA00023306"/>
    </source>
</evidence>
<dbReference type="GO" id="GO:0071555">
    <property type="term" value="P:cell wall organization"/>
    <property type="evidence" value="ECO:0007669"/>
    <property type="project" value="UniProtKB-KW"/>
</dbReference>
<evidence type="ECO:0000259" key="8">
    <source>
        <dbReference type="Pfam" id="PF08245"/>
    </source>
</evidence>
<keyword evidence="5 6" id="KW-0131">Cell cycle</keyword>
<organism evidence="9 10">
    <name type="scientific">Candidatus Woesebacteria bacterium GW2011_GWB1_38_5b</name>
    <dbReference type="NCBI Taxonomy" id="1618569"/>
    <lineage>
        <taxon>Bacteria</taxon>
        <taxon>Candidatus Woeseibacteriota</taxon>
    </lineage>
</organism>
<keyword evidence="1 9" id="KW-0436">Ligase</keyword>
<protein>
    <recommendedName>
        <fullName evidence="6">UDP-N-acetylmuramoyl-tripeptide--D-alanyl-D-alanine ligase</fullName>
        <ecNumber evidence="6">6.3.2.10</ecNumber>
    </recommendedName>
</protein>
<evidence type="ECO:0000256" key="6">
    <source>
        <dbReference type="RuleBase" id="RU004136"/>
    </source>
</evidence>
<dbReference type="Gene3D" id="3.40.1190.10">
    <property type="entry name" value="Mur-like, catalytic domain"/>
    <property type="match status" value="1"/>
</dbReference>
<evidence type="ECO:0000259" key="7">
    <source>
        <dbReference type="Pfam" id="PF02875"/>
    </source>
</evidence>
<reference evidence="9 10" key="1">
    <citation type="journal article" date="2015" name="Nature">
        <title>rRNA introns, odd ribosomes, and small enigmatic genomes across a large radiation of phyla.</title>
        <authorList>
            <person name="Brown C.T."/>
            <person name="Hug L.A."/>
            <person name="Thomas B.C."/>
            <person name="Sharon I."/>
            <person name="Castelle C.J."/>
            <person name="Singh A."/>
            <person name="Wilkins M.J."/>
            <person name="Williams K.H."/>
            <person name="Banfield J.F."/>
        </authorList>
    </citation>
    <scope>NUCLEOTIDE SEQUENCE [LARGE SCALE GENOMIC DNA]</scope>
</reference>
<comment type="pathway">
    <text evidence="6">Cell wall biogenesis; peptidoglycan biosynthesis.</text>
</comment>
<name>A0A0G0K7J9_9BACT</name>
<dbReference type="Pfam" id="PF02875">
    <property type="entry name" value="Mur_ligase_C"/>
    <property type="match status" value="1"/>
</dbReference>
<keyword evidence="6" id="KW-0961">Cell wall biogenesis/degradation</keyword>
<dbReference type="GO" id="GO:0008360">
    <property type="term" value="P:regulation of cell shape"/>
    <property type="evidence" value="ECO:0007669"/>
    <property type="project" value="UniProtKB-KW"/>
</dbReference>
<accession>A0A0G0K7J9</accession>